<keyword evidence="5" id="KW-1185">Reference proteome</keyword>
<evidence type="ECO:0000259" key="3">
    <source>
        <dbReference type="Pfam" id="PF00881"/>
    </source>
</evidence>
<evidence type="ECO:0000313" key="4">
    <source>
        <dbReference type="EMBL" id="GAB1251369.1"/>
    </source>
</evidence>
<sequence length="182" mass="20290">MEKETLYALFKARQSDRKFDPDRSVDPVIVQRIIEGAIQAPSAVNQQPYSVIAVTEKEEVERISKAALKGVAINQFMTSAPAHLFIIGERSSILGSIGNLVRNINYVPFDIGIFMGYICLAAEAEELGSCILGSINGNEVAHQLGVPSSKRVLFDILLGYSVDKKREKKRRPTEKVLHFEKW</sequence>
<dbReference type="InterPro" id="IPR029479">
    <property type="entry name" value="Nitroreductase"/>
</dbReference>
<dbReference type="InterPro" id="IPR000415">
    <property type="entry name" value="Nitroreductase-like"/>
</dbReference>
<organism evidence="4 5">
    <name type="scientific">Porphyromonas miyakawae</name>
    <dbReference type="NCBI Taxonomy" id="3137470"/>
    <lineage>
        <taxon>Bacteria</taxon>
        <taxon>Pseudomonadati</taxon>
        <taxon>Bacteroidota</taxon>
        <taxon>Bacteroidia</taxon>
        <taxon>Bacteroidales</taxon>
        <taxon>Porphyromonadaceae</taxon>
        <taxon>Porphyromonas</taxon>
    </lineage>
</organism>
<evidence type="ECO:0000256" key="2">
    <source>
        <dbReference type="ARBA" id="ARBA00023002"/>
    </source>
</evidence>
<dbReference type="SUPFAM" id="SSF55469">
    <property type="entry name" value="FMN-dependent nitroreductase-like"/>
    <property type="match status" value="1"/>
</dbReference>
<comment type="similarity">
    <text evidence="1">Belongs to the nitroreductase family.</text>
</comment>
<dbReference type="Proteomes" id="UP001628220">
    <property type="component" value="Unassembled WGS sequence"/>
</dbReference>
<proteinExistence type="inferred from homology"/>
<feature type="domain" description="Nitroreductase" evidence="3">
    <location>
        <begin position="11"/>
        <end position="160"/>
    </location>
</feature>
<evidence type="ECO:0000256" key="1">
    <source>
        <dbReference type="ARBA" id="ARBA00007118"/>
    </source>
</evidence>
<reference evidence="4 5" key="1">
    <citation type="journal article" date="2025" name="Int. J. Syst. Evol. Microbiol.">
        <title>Desulfovibrio falkowii sp. nov., Porphyromonas miyakawae sp. nov., Mediterraneibacter flintii sp. nov. and Owariibacterium komagatae gen. nov., sp. nov., isolated from human faeces.</title>
        <authorList>
            <person name="Hamaguchi T."/>
            <person name="Ohara M."/>
            <person name="Hisatomi A."/>
            <person name="Sekiguchi K."/>
            <person name="Takeda J.I."/>
            <person name="Ueyama J."/>
            <person name="Ito M."/>
            <person name="Nishiwaki H."/>
            <person name="Ogi T."/>
            <person name="Hirayama M."/>
            <person name="Ohkuma M."/>
            <person name="Sakamoto M."/>
            <person name="Ohno K."/>
        </authorList>
    </citation>
    <scope>NUCLEOTIDE SEQUENCE [LARGE SCALE GENOMIC DNA]</scope>
    <source>
        <strain evidence="4 5">13CB11C</strain>
    </source>
</reference>
<gene>
    <name evidence="4" type="ORF">Tsumi_04730</name>
</gene>
<dbReference type="EMBL" id="BAAFSF010000001">
    <property type="protein sequence ID" value="GAB1251369.1"/>
    <property type="molecule type" value="Genomic_DNA"/>
</dbReference>
<evidence type="ECO:0000313" key="5">
    <source>
        <dbReference type="Proteomes" id="UP001628220"/>
    </source>
</evidence>
<accession>A0ABQ0E132</accession>
<dbReference type="PANTHER" id="PTHR43673">
    <property type="entry name" value="NAD(P)H NITROREDUCTASE YDGI-RELATED"/>
    <property type="match status" value="1"/>
</dbReference>
<dbReference type="Pfam" id="PF00881">
    <property type="entry name" value="Nitroreductase"/>
    <property type="match status" value="1"/>
</dbReference>
<dbReference type="Gene3D" id="3.40.109.10">
    <property type="entry name" value="NADH Oxidase"/>
    <property type="match status" value="1"/>
</dbReference>
<dbReference type="RefSeq" id="WP_411915180.1">
    <property type="nucleotide sequence ID" value="NZ_BAAFSF010000001.1"/>
</dbReference>
<comment type="caution">
    <text evidence="4">The sequence shown here is derived from an EMBL/GenBank/DDBJ whole genome shotgun (WGS) entry which is preliminary data.</text>
</comment>
<protein>
    <submittedName>
        <fullName evidence="4">Nitroreductase family protein</fullName>
    </submittedName>
</protein>
<name>A0ABQ0E132_9PORP</name>
<dbReference type="PANTHER" id="PTHR43673:SF10">
    <property type="entry name" value="NADH DEHYDROGENASE_NAD(P)H NITROREDUCTASE XCC3605-RELATED"/>
    <property type="match status" value="1"/>
</dbReference>
<keyword evidence="2" id="KW-0560">Oxidoreductase</keyword>